<dbReference type="SUPFAM" id="SSF48452">
    <property type="entry name" value="TPR-like"/>
    <property type="match status" value="2"/>
</dbReference>
<organism evidence="5 6">
    <name type="scientific">Geodermatophilus telluris</name>
    <dbReference type="NCBI Taxonomy" id="1190417"/>
    <lineage>
        <taxon>Bacteria</taxon>
        <taxon>Bacillati</taxon>
        <taxon>Actinomycetota</taxon>
        <taxon>Actinomycetes</taxon>
        <taxon>Geodermatophilales</taxon>
        <taxon>Geodermatophilaceae</taxon>
        <taxon>Geodermatophilus</taxon>
    </lineage>
</organism>
<evidence type="ECO:0000259" key="4">
    <source>
        <dbReference type="PROSITE" id="PS51755"/>
    </source>
</evidence>
<evidence type="ECO:0000256" key="2">
    <source>
        <dbReference type="ARBA" id="ARBA00023125"/>
    </source>
</evidence>
<dbReference type="Gene3D" id="1.10.10.10">
    <property type="entry name" value="Winged helix-like DNA-binding domain superfamily/Winged helix DNA-binding domain"/>
    <property type="match status" value="1"/>
</dbReference>
<dbReference type="AlphaFoldDB" id="A0A1G6MC26"/>
<dbReference type="PANTHER" id="PTHR47691">
    <property type="entry name" value="REGULATOR-RELATED"/>
    <property type="match status" value="1"/>
</dbReference>
<dbReference type="STRING" id="1190417.SAMN05660690_1784"/>
<keyword evidence="2 3" id="KW-0238">DNA-binding</keyword>
<dbReference type="SUPFAM" id="SSF46894">
    <property type="entry name" value="C-terminal effector domain of the bipartite response regulators"/>
    <property type="match status" value="1"/>
</dbReference>
<dbReference type="SMART" id="SM00862">
    <property type="entry name" value="Trans_reg_C"/>
    <property type="match status" value="1"/>
</dbReference>
<proteinExistence type="inferred from homology"/>
<dbReference type="PRINTS" id="PR00364">
    <property type="entry name" value="DISEASERSIST"/>
</dbReference>
<dbReference type="InterPro" id="IPR001867">
    <property type="entry name" value="OmpR/PhoB-type_DNA-bd"/>
</dbReference>
<dbReference type="InterPro" id="IPR058852">
    <property type="entry name" value="HTH_77"/>
</dbReference>
<dbReference type="PROSITE" id="PS51755">
    <property type="entry name" value="OMPR_PHOB"/>
    <property type="match status" value="1"/>
</dbReference>
<dbReference type="InterPro" id="IPR005158">
    <property type="entry name" value="BTAD"/>
</dbReference>
<dbReference type="PANTHER" id="PTHR47691:SF3">
    <property type="entry name" value="HTH-TYPE TRANSCRIPTIONAL REGULATOR RV0890C-RELATED"/>
    <property type="match status" value="1"/>
</dbReference>
<dbReference type="Proteomes" id="UP000199416">
    <property type="component" value="Unassembled WGS sequence"/>
</dbReference>
<dbReference type="CDD" id="cd15831">
    <property type="entry name" value="BTAD"/>
    <property type="match status" value="1"/>
</dbReference>
<dbReference type="InterPro" id="IPR011990">
    <property type="entry name" value="TPR-like_helical_dom_sf"/>
</dbReference>
<dbReference type="GO" id="GO:0003677">
    <property type="term" value="F:DNA binding"/>
    <property type="evidence" value="ECO:0007669"/>
    <property type="project" value="UniProtKB-UniRule"/>
</dbReference>
<dbReference type="SUPFAM" id="SSF52540">
    <property type="entry name" value="P-loop containing nucleoside triphosphate hydrolases"/>
    <property type="match status" value="1"/>
</dbReference>
<dbReference type="Pfam" id="PF00486">
    <property type="entry name" value="Trans_reg_C"/>
    <property type="match status" value="1"/>
</dbReference>
<feature type="domain" description="OmpR/PhoB-type" evidence="4">
    <location>
        <begin position="2"/>
        <end position="102"/>
    </location>
</feature>
<dbReference type="GO" id="GO:0000160">
    <property type="term" value="P:phosphorelay signal transduction system"/>
    <property type="evidence" value="ECO:0007669"/>
    <property type="project" value="InterPro"/>
</dbReference>
<dbReference type="SMART" id="SM01043">
    <property type="entry name" value="BTAD"/>
    <property type="match status" value="1"/>
</dbReference>
<protein>
    <submittedName>
        <fullName evidence="5">Predicted ATPase</fullName>
    </submittedName>
</protein>
<comment type="similarity">
    <text evidence="1">Belongs to the AfsR/DnrI/RedD regulatory family.</text>
</comment>
<dbReference type="Pfam" id="PF25872">
    <property type="entry name" value="HTH_77"/>
    <property type="match status" value="1"/>
</dbReference>
<evidence type="ECO:0000256" key="1">
    <source>
        <dbReference type="ARBA" id="ARBA00005820"/>
    </source>
</evidence>
<dbReference type="InterPro" id="IPR027417">
    <property type="entry name" value="P-loop_NTPase"/>
</dbReference>
<dbReference type="EMBL" id="FMZF01000002">
    <property type="protein sequence ID" value="SDC53059.1"/>
    <property type="molecule type" value="Genomic_DNA"/>
</dbReference>
<dbReference type="Pfam" id="PF03704">
    <property type="entry name" value="BTAD"/>
    <property type="match status" value="1"/>
</dbReference>
<keyword evidence="6" id="KW-1185">Reference proteome</keyword>
<evidence type="ECO:0000256" key="3">
    <source>
        <dbReference type="PROSITE-ProRule" id="PRU01091"/>
    </source>
</evidence>
<dbReference type="InterPro" id="IPR016032">
    <property type="entry name" value="Sig_transdc_resp-reg_C-effctor"/>
</dbReference>
<accession>A0A1G6MC26</accession>
<gene>
    <name evidence="5" type="ORF">SAMN05660690_1784</name>
</gene>
<evidence type="ECO:0000313" key="6">
    <source>
        <dbReference type="Proteomes" id="UP000199416"/>
    </source>
</evidence>
<evidence type="ECO:0000313" key="5">
    <source>
        <dbReference type="EMBL" id="SDC53059.1"/>
    </source>
</evidence>
<sequence>MQDEAAMAGAAHVHFRVLGPLSVERAQGPVAVGGHKPRTLLAALLVAHGEVVSADRLVAALWGETPPDGALTALRAYVSRLRGVLGDAAPLRYRPPGYCLVLDAATLDAAEFERRVRTARAAAAAGDHGRVLAELDTALGLWRGDALAEFADEEFAAAEAARLTELRTGAAADRADALVELGRAAEAVPELEALVRAHPSWERPAVSLMRARYATGRQADALAAYHELRTRLDDELGVEPAAPAQALYRRILVHDPGLAGAPPQGNLPRRASGFVGRGREVERVLAALRAGPLVTLTGVGGAGKSRLAVEVAARDRDRFDDGVWLCELAGLPEGAPVGDAVAAALGIRQRSGLSVEQTVLHYLRERALLLVVDNCEHVLAHAARLVGEVVQHCPRVVVLATSREPLAADGEQVWPVPPLPLEDATALFVQRARAAAPDFRLDAAAADAVAAICGRLDGLPLGIELAAARMRVMSPVEVARRLEDAPLLGGGRGPVARHQSLEAAIEWSYRLLPEPEQRLFRGMSVFAGGADLRAVHRVVDPEAAEDDVLDRLTRLVDRSMVVARSGVHSRYRLLETLRAYGRARTEEAGEDRALARRHVAVHVDLAERAGRGMQGADERAWAEEGLAVYDDLRAAFTRAAADRDWEPALRLVTAVPELVHLRVGYEAYAWAEQLLRVVDPGHPRYPAAVGAAARGAWNRGDFAVATATARLAGGRLPPPGTPRIAFPGDVLADVALYDGDVEAALRHYTAEAERARADGDRIRLVWTLYYVAVCQAVGRTPERGLAAARESLEVADATANPTAQSMARYALGLVLKKAEPDRALALFDEAGALAAGVRNFWWQGIAEMEAAATRAVHGDPVEAARELAAVLAHWERVGDATQQWLNLRYVARLLQRVDAAEDAAALHACLVAAGKPSPLGPPDPAVPRRDPRAAEAAAVALARSALGRVAAPPVRA</sequence>
<reference evidence="6" key="1">
    <citation type="submission" date="2016-10" db="EMBL/GenBank/DDBJ databases">
        <authorList>
            <person name="Varghese N."/>
            <person name="Submissions S."/>
        </authorList>
    </citation>
    <scope>NUCLEOTIDE SEQUENCE [LARGE SCALE GENOMIC DNA]</scope>
    <source>
        <strain evidence="6">DSM 45421</strain>
    </source>
</reference>
<name>A0A1G6MC26_9ACTN</name>
<feature type="DNA-binding region" description="OmpR/PhoB-type" evidence="3">
    <location>
        <begin position="2"/>
        <end position="102"/>
    </location>
</feature>
<dbReference type="InterPro" id="IPR036388">
    <property type="entry name" value="WH-like_DNA-bd_sf"/>
</dbReference>
<dbReference type="Gene3D" id="1.25.40.10">
    <property type="entry name" value="Tetratricopeptide repeat domain"/>
    <property type="match status" value="2"/>
</dbReference>
<dbReference type="GO" id="GO:0006355">
    <property type="term" value="P:regulation of DNA-templated transcription"/>
    <property type="evidence" value="ECO:0007669"/>
    <property type="project" value="InterPro"/>
</dbReference>